<dbReference type="Gene3D" id="3.30.540.10">
    <property type="entry name" value="Fructose-1,6-Bisphosphatase, subunit A, domain 1"/>
    <property type="match status" value="1"/>
</dbReference>
<dbReference type="GO" id="GO:0050567">
    <property type="term" value="F:glutaminyl-tRNA synthase (glutamine-hydrolyzing) activity"/>
    <property type="evidence" value="ECO:0007669"/>
    <property type="project" value="UniProtKB-UniRule"/>
</dbReference>
<evidence type="ECO:0000256" key="17">
    <source>
        <dbReference type="PIRSR" id="PIRSR600760-2"/>
    </source>
</evidence>
<dbReference type="Pfam" id="PF02637">
    <property type="entry name" value="GatB_Yqey"/>
    <property type="match status" value="1"/>
</dbReference>
<dbReference type="GO" id="GO:0003735">
    <property type="term" value="F:structural constituent of ribosome"/>
    <property type="evidence" value="ECO:0007669"/>
    <property type="project" value="InterPro"/>
</dbReference>
<dbReference type="PROSITE" id="PS00571">
    <property type="entry name" value="AMIDASES"/>
    <property type="match status" value="1"/>
</dbReference>
<dbReference type="NCBIfam" id="NF004012">
    <property type="entry name" value="PRK05477.1-2"/>
    <property type="match status" value="1"/>
</dbReference>
<dbReference type="InterPro" id="IPR036113">
    <property type="entry name" value="Asp/Glu-ADT_sf_sub_c"/>
</dbReference>
<evidence type="ECO:0000256" key="1">
    <source>
        <dbReference type="ARBA" id="ARBA00005306"/>
    </source>
</evidence>
<evidence type="ECO:0000256" key="9">
    <source>
        <dbReference type="ARBA" id="ARBA00022842"/>
    </source>
</evidence>
<evidence type="ECO:0000256" key="14">
    <source>
        <dbReference type="HAMAP-Rule" id="MF_03147"/>
    </source>
</evidence>
<evidence type="ECO:0000256" key="3">
    <source>
        <dbReference type="ARBA" id="ARBA00008760"/>
    </source>
</evidence>
<dbReference type="Pfam" id="PF02686">
    <property type="entry name" value="GatC"/>
    <property type="match status" value="1"/>
</dbReference>
<dbReference type="InterPro" id="IPR014746">
    <property type="entry name" value="Gln_synth/guanido_kin_cat_dom"/>
</dbReference>
<sequence>MSSPTADSPETARRLATAVAIALEAGTETLKLFRKKDLQVDRKDDSSPVTAADRASETLLRERIADAYPDDGILGEEFGETPGDSPYRWILDPIDGTKSFIHGSPLYTTLVAVTYTPPGQPRETAEEPLIGVIHSPATDETAYAATGGGCWYRSGDEEPVRTQVSSTKSLSESLLLTTDVAAIARERTPEALDAYLDLMHACRLNRTWGDAYGYLMVATGRAEVMIDPKLSLWDAAALKPVIEEAGGVFCDWQGVPTVHTGDGVATNGQITEQVLRYTRGADKSSELPSGRSTGPARPIAASRLAIVASAELAILADFGAEQMARQCEICEKQAQMGNQVTTRGKKKYLGGVGTKITGITRRKFKPNLQRVKVTGADGQNRHALVCVQCIRNGAVKKVVRQAPFVVALLARLTLTEDEAQQMTHQLNDIVTYVDHLSEVDTEGVEPMAHAVEVHNVLRPDVVRDSLPRDQALANAPKHSGVGYLVPAVLGDCAGETSSREITQACLDRIESHDAQVGAFLRVDADAALAQADAIDKRRAAGETLGPLAGLPVAVKDLLCQQGEPTTCASRMLENFRPPYDSTVVAKLREADAVLLGRTNMDEFAMGGSTENSAFQPTRNPWDLKRSPGGSSGGAAACVAAGMAPLSIGTDTGGSIRQPSAFCGVVGMKPTYGRVSRFGLVAFASSLDQVGPIAGSVTDAALLLDAIAGHCERDSTSLDVAKPNYLQDIDKPLDGLRLGVVTEHFGKGLDPEVESAVRAAIAAYEGQGAEIVELSLPHSKHAVATYYVIAPCEASSNLARYDGAHYGYRTEERAMLAQLQADRKAAQEAGDEQALDDIDTALVRMYRQSRSEAIGPEVKRRIMLGAYALSAGYYDAYYLKALKVRRLIRQDFDQAFEKVDLIIGPTTAAPAPELGQFDDNPLGMYLLDLYTVSANLAGLPAMSLPCGQSKSGLPIGLQLHAPPLEEARLLRAARMFEQSGAWETKRIQSDTANFQPPISNRFPMYTTVIGLEVHVQLATKSKLFCGCSTAYGAEPNTQTCPVCIGMPGSLPVMNEEAVALAIETGLALNLQIAGFTKWDRKQYFYPDLPKGYQISQYDLPITHDGWLEIEDPKGAFEPKKVRILRAHLEEDAGKSLHDEAAGKGDTLIDLNRTGTPLLEIVSEPDLRSAAEAKAYLTELRLLLTYLGVSDCNMQEGSLRVDANVNLHIPSDDPDAKDGKFATPIVEIKNMNSFRAVERAIEYEADRQHREWKETGRRLGQSPKQTRGWDDAAGVTRAQRSKEESSDYRYFPDPDLAPVAITSAEVDKVRERLIELPAAIRQRLVADYGLSLYDADVIVNQGRPTVDYYLTVADQSGDNKLAANWLTQDVLRTLKHQEIGIEQFAIPADRLAGFVKKVSAGDLPSSRAREVFDAMLDSGADADAAMESLGITQVDDSEIDALCQELLAANPKVVADVQGGKQQAIGALIGQAKKKNPNIDPGKFRQTCLELIAKG</sequence>
<dbReference type="InterPro" id="IPR034704">
    <property type="entry name" value="Ribosomal_bL28/bL31-like_sf"/>
</dbReference>
<evidence type="ECO:0000256" key="15">
    <source>
        <dbReference type="HAMAP-Rule" id="MF_03149"/>
    </source>
</evidence>
<protein>
    <recommendedName>
        <fullName evidence="14 15">Multifunctional fusion protein</fullName>
    </recommendedName>
    <domain>
        <recommendedName>
            <fullName evidence="14">Glutamyl-tRNA(Gln) amidotransferase subunit B, mitochondrial</fullName>
            <shortName evidence="14">Glu-AdT subunit B</shortName>
            <ecNumber evidence="14">6.3.5.-</ecNumber>
        </recommendedName>
    </domain>
    <domain>
        <recommendedName>
            <fullName evidence="16">Glutamyl-tRNA(Gln) amidotransferase subunit A, mitochondrial</fullName>
            <shortName evidence="16">Glu-AdT subunit A</shortName>
            <ecNumber evidence="16">6.3.5.7</ecNumber>
        </recommendedName>
    </domain>
    <domain>
        <recommendedName>
            <fullName evidence="15">Glutamyl-tRNA(Gln) amidotransferase subunit C, mitochondrial</fullName>
            <shortName evidence="15">Glu-AdT subunit C</shortName>
        </recommendedName>
    </domain>
</protein>
<dbReference type="Proteomes" id="UP000649617">
    <property type="component" value="Unassembled WGS sequence"/>
</dbReference>
<dbReference type="SUPFAM" id="SSF89095">
    <property type="entry name" value="GatB/YqeY motif"/>
    <property type="match status" value="1"/>
</dbReference>
<feature type="binding site" evidence="17">
    <location>
        <position position="94"/>
    </location>
    <ligand>
        <name>Mg(2+)</name>
        <dbReference type="ChEBI" id="CHEBI:18420"/>
        <label>1</label>
        <note>catalytic</note>
    </ligand>
</feature>
<comment type="subunit">
    <text evidence="16">Subunit of the heterotrimeric GatCAB amidotransferase (AdT) complex, composed of A, B and C subunits.</text>
</comment>
<dbReference type="GO" id="GO:0005840">
    <property type="term" value="C:ribosome"/>
    <property type="evidence" value="ECO:0007669"/>
    <property type="project" value="UniProtKB-KW"/>
</dbReference>
<comment type="function">
    <text evidence="16">Allows the formation of correctly charged Gln-tRNA(Gln) through the transamidation of misacylated Glu-tRNA(Gln) in the mitochondria. The reaction takes place in the presence of glutamine and ATP through an activated gamma-phospho-Glu-tRNA(Gln).</text>
</comment>
<comment type="catalytic activity">
    <reaction evidence="13 16">
        <text>L-glutamyl-tRNA(Gln) + L-glutamine + ATP + H2O = L-glutaminyl-tRNA(Gln) + L-glutamate + ADP + phosphate + H(+)</text>
        <dbReference type="Rhea" id="RHEA:17521"/>
        <dbReference type="Rhea" id="RHEA-COMP:9681"/>
        <dbReference type="Rhea" id="RHEA-COMP:9684"/>
        <dbReference type="ChEBI" id="CHEBI:15377"/>
        <dbReference type="ChEBI" id="CHEBI:15378"/>
        <dbReference type="ChEBI" id="CHEBI:29985"/>
        <dbReference type="ChEBI" id="CHEBI:30616"/>
        <dbReference type="ChEBI" id="CHEBI:43474"/>
        <dbReference type="ChEBI" id="CHEBI:58359"/>
        <dbReference type="ChEBI" id="CHEBI:78520"/>
        <dbReference type="ChEBI" id="CHEBI:78521"/>
        <dbReference type="ChEBI" id="CHEBI:456216"/>
        <dbReference type="EC" id="6.3.5.7"/>
    </reaction>
</comment>
<dbReference type="HAMAP" id="MF_00120">
    <property type="entry name" value="GatA"/>
    <property type="match status" value="1"/>
</dbReference>
<comment type="similarity">
    <text evidence="3">Belongs to the bacterial ribosomal protein bL28 family.</text>
</comment>
<dbReference type="Gene3D" id="2.20.150.30">
    <property type="match status" value="1"/>
</dbReference>
<evidence type="ECO:0000256" key="13">
    <source>
        <dbReference type="ARBA" id="ARBA00047407"/>
    </source>
</evidence>
<keyword evidence="5 16" id="KW-0436">Ligase</keyword>
<dbReference type="InterPro" id="IPR036928">
    <property type="entry name" value="AS_sf"/>
</dbReference>
<dbReference type="NCBIfam" id="NF004014">
    <property type="entry name" value="PRK05477.1-4"/>
    <property type="match status" value="1"/>
</dbReference>
<feature type="binding site" evidence="17">
    <location>
        <position position="234"/>
    </location>
    <ligand>
        <name>Mg(2+)</name>
        <dbReference type="ChEBI" id="CHEBI:18420"/>
        <label>1</label>
        <note>catalytic</note>
    </ligand>
</feature>
<comment type="similarity">
    <text evidence="15">Belongs to the GatC family.</text>
</comment>
<feature type="active site" description="Acyl-ester intermediate" evidence="16">
    <location>
        <position position="654"/>
    </location>
</feature>
<dbReference type="InterPro" id="IPR018027">
    <property type="entry name" value="Asn/Gln_amidotransferase"/>
</dbReference>
<reference evidence="20" key="1">
    <citation type="submission" date="2021-02" db="EMBL/GenBank/DDBJ databases">
        <authorList>
            <person name="Dougan E. K."/>
            <person name="Rhodes N."/>
            <person name="Thang M."/>
            <person name="Chan C."/>
        </authorList>
    </citation>
    <scope>NUCLEOTIDE SEQUENCE</scope>
</reference>
<dbReference type="Pfam" id="PF02934">
    <property type="entry name" value="GatB_N"/>
    <property type="match status" value="1"/>
</dbReference>
<dbReference type="SUPFAM" id="SSF75304">
    <property type="entry name" value="Amidase signature (AS) enzymes"/>
    <property type="match status" value="1"/>
</dbReference>
<feature type="active site" description="Charge relay system" evidence="16">
    <location>
        <position position="630"/>
    </location>
</feature>
<comment type="similarity">
    <text evidence="2 16">Belongs to the amidase family. GatA subfamily.</text>
</comment>
<dbReference type="PRINTS" id="PR00377">
    <property type="entry name" value="IMPHPHTASES"/>
</dbReference>
<comment type="similarity">
    <text evidence="1 14">Belongs to the GatB/GatE family. GatB subfamily.</text>
</comment>
<gene>
    <name evidence="20" type="primary">gatB</name>
    <name evidence="20" type="ORF">SPIL2461_LOCUS17150</name>
</gene>
<keyword evidence="12" id="KW-0687">Ribonucleoprotein</keyword>
<dbReference type="GO" id="GO:1990904">
    <property type="term" value="C:ribonucleoprotein complex"/>
    <property type="evidence" value="ECO:0007669"/>
    <property type="project" value="UniProtKB-KW"/>
</dbReference>
<feature type="binding site" evidence="17">
    <location>
        <position position="95"/>
    </location>
    <ligand>
        <name>Mg(2+)</name>
        <dbReference type="ChEBI" id="CHEBI:18420"/>
        <label>1</label>
        <note>catalytic</note>
    </ligand>
</feature>
<dbReference type="InterPro" id="IPR023168">
    <property type="entry name" value="GatB_Yqey_C_2"/>
</dbReference>
<dbReference type="EMBL" id="CAJNIZ010042979">
    <property type="protein sequence ID" value="CAE7645457.1"/>
    <property type="molecule type" value="Genomic_DNA"/>
</dbReference>
<evidence type="ECO:0000256" key="7">
    <source>
        <dbReference type="ARBA" id="ARBA00022741"/>
    </source>
</evidence>
<dbReference type="Gene3D" id="3.40.190.80">
    <property type="match status" value="1"/>
</dbReference>
<feature type="binding site" evidence="17">
    <location>
        <position position="92"/>
    </location>
    <ligand>
        <name>Mg(2+)</name>
        <dbReference type="ChEBI" id="CHEBI:18420"/>
        <label>1</label>
        <note>catalytic</note>
    </ligand>
</feature>
<dbReference type="InterPro" id="IPR020583">
    <property type="entry name" value="Inositol_monoP_metal-BS"/>
</dbReference>
<evidence type="ECO:0000256" key="4">
    <source>
        <dbReference type="ARBA" id="ARBA00009759"/>
    </source>
</evidence>
<accession>A0A812VYK1</accession>
<feature type="region of interest" description="Disordered" evidence="18">
    <location>
        <begin position="1250"/>
        <end position="1285"/>
    </location>
</feature>
<dbReference type="GO" id="GO:0006450">
    <property type="term" value="P:regulation of translational fidelity"/>
    <property type="evidence" value="ECO:0007669"/>
    <property type="project" value="InterPro"/>
</dbReference>
<dbReference type="SMART" id="SM00845">
    <property type="entry name" value="GatB_Yqey"/>
    <property type="match status" value="1"/>
</dbReference>
<dbReference type="Pfam" id="PF00830">
    <property type="entry name" value="Ribosomal_L28"/>
    <property type="match status" value="1"/>
</dbReference>
<evidence type="ECO:0000313" key="20">
    <source>
        <dbReference type="EMBL" id="CAE7645457.1"/>
    </source>
</evidence>
<dbReference type="HAMAP" id="MF_00122">
    <property type="entry name" value="GatC"/>
    <property type="match status" value="1"/>
</dbReference>
<dbReference type="OrthoDB" id="309342at2759"/>
<dbReference type="GO" id="GO:0005524">
    <property type="term" value="F:ATP binding"/>
    <property type="evidence" value="ECO:0007669"/>
    <property type="project" value="UniProtKB-KW"/>
</dbReference>
<keyword evidence="11" id="KW-0689">Ribosomal protein</keyword>
<dbReference type="InterPro" id="IPR004412">
    <property type="entry name" value="GatA"/>
</dbReference>
<dbReference type="InterPro" id="IPR000120">
    <property type="entry name" value="Amidase"/>
</dbReference>
<dbReference type="Pfam" id="PF01425">
    <property type="entry name" value="Amidase"/>
    <property type="match status" value="1"/>
</dbReference>
<dbReference type="Pfam" id="PF00459">
    <property type="entry name" value="Inositol_P"/>
    <property type="match status" value="1"/>
</dbReference>
<dbReference type="InterPro" id="IPR003789">
    <property type="entry name" value="Asn/Gln_tRNA_amidoTrase-B-like"/>
</dbReference>
<dbReference type="GO" id="GO:0030956">
    <property type="term" value="C:glutamyl-tRNA(Gln) amidotransferase complex"/>
    <property type="evidence" value="ECO:0007669"/>
    <property type="project" value="UniProtKB-UniRule"/>
</dbReference>
<dbReference type="PROSITE" id="PS00629">
    <property type="entry name" value="IMP_1"/>
    <property type="match status" value="1"/>
</dbReference>
<dbReference type="InterPro" id="IPR020556">
    <property type="entry name" value="Amidase_CS"/>
</dbReference>
<comment type="caution">
    <text evidence="20">The sequence shown here is derived from an EMBL/GenBank/DDBJ whole genome shotgun (WGS) entry which is preliminary data.</text>
</comment>
<dbReference type="InterPro" id="IPR006075">
    <property type="entry name" value="Asn/Gln-tRNA_Trfase_suB/E_cat"/>
</dbReference>
<dbReference type="NCBIfam" id="TIGR00133">
    <property type="entry name" value="gatB"/>
    <property type="match status" value="1"/>
</dbReference>
<feature type="active site" description="Charge relay system" evidence="16">
    <location>
        <position position="555"/>
    </location>
</feature>
<evidence type="ECO:0000256" key="6">
    <source>
        <dbReference type="ARBA" id="ARBA00022723"/>
    </source>
</evidence>
<keyword evidence="6 17" id="KW-0479">Metal-binding</keyword>
<feature type="binding site" evidence="17">
    <location>
        <position position="76"/>
    </location>
    <ligand>
        <name>Mg(2+)</name>
        <dbReference type="ChEBI" id="CHEBI:18420"/>
        <label>1</label>
        <note>catalytic</note>
    </ligand>
</feature>
<dbReference type="InterPro" id="IPR004413">
    <property type="entry name" value="GatB"/>
</dbReference>
<dbReference type="GO" id="GO:0032543">
    <property type="term" value="P:mitochondrial translation"/>
    <property type="evidence" value="ECO:0007669"/>
    <property type="project" value="UniProtKB-UniRule"/>
</dbReference>
<dbReference type="EC" id="6.3.5.-" evidence="14"/>
<name>A0A812VYK1_SYMPI</name>
<dbReference type="InterPro" id="IPR037147">
    <property type="entry name" value="Ribosomal_bL28_sf"/>
</dbReference>
<evidence type="ECO:0000313" key="21">
    <source>
        <dbReference type="Proteomes" id="UP000649617"/>
    </source>
</evidence>
<dbReference type="HAMAP" id="MF_00373">
    <property type="entry name" value="Ribosomal_bL28"/>
    <property type="match status" value="1"/>
</dbReference>
<dbReference type="NCBIfam" id="TIGR00132">
    <property type="entry name" value="gatA"/>
    <property type="match status" value="1"/>
</dbReference>
<dbReference type="CDD" id="cd01641">
    <property type="entry name" value="Bacterial_IMPase_like_1"/>
    <property type="match status" value="1"/>
</dbReference>
<dbReference type="InterPro" id="IPR026569">
    <property type="entry name" value="Ribosomal_bL28"/>
</dbReference>
<evidence type="ECO:0000256" key="8">
    <source>
        <dbReference type="ARBA" id="ARBA00022840"/>
    </source>
</evidence>
<keyword evidence="10 16" id="KW-0648">Protein biosynthesis</keyword>
<dbReference type="PANTHER" id="PTHR11895:SF151">
    <property type="entry name" value="GLUTAMYL-TRNA(GLN) AMIDOTRANSFERASE SUBUNIT A"/>
    <property type="match status" value="1"/>
</dbReference>
<evidence type="ECO:0000256" key="11">
    <source>
        <dbReference type="ARBA" id="ARBA00022980"/>
    </source>
</evidence>
<dbReference type="NCBIfam" id="TIGR00135">
    <property type="entry name" value="gatC"/>
    <property type="match status" value="1"/>
</dbReference>
<dbReference type="GO" id="GO:0046872">
    <property type="term" value="F:metal ion binding"/>
    <property type="evidence" value="ECO:0007669"/>
    <property type="project" value="UniProtKB-KW"/>
</dbReference>
<dbReference type="GO" id="GO:0005739">
    <property type="term" value="C:mitochondrion"/>
    <property type="evidence" value="ECO:0007669"/>
    <property type="project" value="UniProtKB-SubCell"/>
</dbReference>
<evidence type="ECO:0000256" key="2">
    <source>
        <dbReference type="ARBA" id="ARBA00008069"/>
    </source>
</evidence>
<comment type="cofactor">
    <cofactor evidence="17">
        <name>Mg(2+)</name>
        <dbReference type="ChEBI" id="CHEBI:18420"/>
    </cofactor>
</comment>
<dbReference type="HAMAP" id="MF_00121">
    <property type="entry name" value="GatB"/>
    <property type="match status" value="1"/>
</dbReference>
<evidence type="ECO:0000256" key="10">
    <source>
        <dbReference type="ARBA" id="ARBA00022917"/>
    </source>
</evidence>
<dbReference type="Gene3D" id="1.10.10.410">
    <property type="match status" value="1"/>
</dbReference>
<dbReference type="InterPro" id="IPR003837">
    <property type="entry name" value="GatC"/>
</dbReference>
<dbReference type="SUPFAM" id="SSF55931">
    <property type="entry name" value="Glutamine synthetase/guanido kinase"/>
    <property type="match status" value="1"/>
</dbReference>
<dbReference type="InterPro" id="IPR000760">
    <property type="entry name" value="Inositol_monophosphatase-like"/>
</dbReference>
<evidence type="ECO:0000256" key="16">
    <source>
        <dbReference type="HAMAP-Rule" id="MF_03150"/>
    </source>
</evidence>
<keyword evidence="8 16" id="KW-0067">ATP-binding</keyword>
<evidence type="ECO:0000256" key="12">
    <source>
        <dbReference type="ARBA" id="ARBA00023274"/>
    </source>
</evidence>
<evidence type="ECO:0000259" key="19">
    <source>
        <dbReference type="SMART" id="SM00845"/>
    </source>
</evidence>
<keyword evidence="9 17" id="KW-0460">Magnesium</keyword>
<proteinExistence type="inferred from homology"/>
<dbReference type="SUPFAM" id="SSF141000">
    <property type="entry name" value="Glu-tRNAGln amidotransferase C subunit"/>
    <property type="match status" value="1"/>
</dbReference>
<keyword evidence="7 16" id="KW-0547">Nucleotide-binding</keyword>
<dbReference type="Gene3D" id="3.90.1300.10">
    <property type="entry name" value="Amidase signature (AS) domain"/>
    <property type="match status" value="1"/>
</dbReference>
<dbReference type="PROSITE" id="PS01234">
    <property type="entry name" value="GATB"/>
    <property type="match status" value="1"/>
</dbReference>
<evidence type="ECO:0000256" key="18">
    <source>
        <dbReference type="SAM" id="MobiDB-lite"/>
    </source>
</evidence>
<dbReference type="GO" id="GO:0070681">
    <property type="term" value="P:glutaminyl-tRNAGln biosynthesis via transamidation"/>
    <property type="evidence" value="ECO:0007669"/>
    <property type="project" value="UniProtKB-UniRule"/>
</dbReference>
<dbReference type="InterPro" id="IPR017958">
    <property type="entry name" value="Gln-tRNA_amidoTrfase_suB_CS"/>
</dbReference>
<dbReference type="SUPFAM" id="SSF56655">
    <property type="entry name" value="Carbohydrate phosphatase"/>
    <property type="match status" value="1"/>
</dbReference>
<comment type="similarity">
    <text evidence="4">Belongs to the inositol monophosphatase superfamily.</text>
</comment>
<organism evidence="20 21">
    <name type="scientific">Symbiodinium pilosum</name>
    <name type="common">Dinoflagellate</name>
    <dbReference type="NCBI Taxonomy" id="2952"/>
    <lineage>
        <taxon>Eukaryota</taxon>
        <taxon>Sar</taxon>
        <taxon>Alveolata</taxon>
        <taxon>Dinophyceae</taxon>
        <taxon>Suessiales</taxon>
        <taxon>Symbiodiniaceae</taxon>
        <taxon>Symbiodinium</taxon>
    </lineage>
</organism>
<dbReference type="Gene3D" id="2.30.170.40">
    <property type="entry name" value="Ribosomal protein L28/L24"/>
    <property type="match status" value="1"/>
</dbReference>
<dbReference type="Gene3D" id="1.10.20.60">
    <property type="entry name" value="Glu-tRNAGln amidotransferase C subunit, N-terminal domain"/>
    <property type="match status" value="1"/>
</dbReference>
<dbReference type="InterPro" id="IPR023631">
    <property type="entry name" value="Amidase_dom"/>
</dbReference>
<keyword evidence="16" id="KW-0496">Mitochondrion</keyword>
<dbReference type="EC" id="6.3.5.7" evidence="16"/>
<dbReference type="SUPFAM" id="SSF143800">
    <property type="entry name" value="L28p-like"/>
    <property type="match status" value="1"/>
</dbReference>
<dbReference type="PANTHER" id="PTHR11895">
    <property type="entry name" value="TRANSAMIDASE"/>
    <property type="match status" value="1"/>
</dbReference>
<keyword evidence="21" id="KW-1185">Reference proteome</keyword>
<evidence type="ECO:0000256" key="5">
    <source>
        <dbReference type="ARBA" id="ARBA00022598"/>
    </source>
</evidence>
<feature type="domain" description="Asn/Gln amidotransferase" evidence="19">
    <location>
        <begin position="1345"/>
        <end position="1490"/>
    </location>
</feature>
<comment type="subcellular location">
    <subcellularLocation>
        <location evidence="16">Mitochondrion</location>
    </subcellularLocation>
</comment>